<protein>
    <recommendedName>
        <fullName evidence="6">THAP domain-containing protein 1</fullName>
    </recommendedName>
</protein>
<name>A0A3B3BDF2_ORYME</name>
<comment type="similarity">
    <text evidence="6">Belongs to the THAP1 family.</text>
</comment>
<keyword evidence="1" id="KW-0479">Metal-binding</keyword>
<dbReference type="Pfam" id="PF05485">
    <property type="entry name" value="THAP"/>
    <property type="match status" value="1"/>
</dbReference>
<keyword evidence="6" id="KW-0804">Transcription</keyword>
<dbReference type="InterPro" id="IPR006612">
    <property type="entry name" value="THAP_Znf"/>
</dbReference>
<evidence type="ECO:0000256" key="1">
    <source>
        <dbReference type="ARBA" id="ARBA00022723"/>
    </source>
</evidence>
<dbReference type="PANTHER" id="PTHR46600:SF11">
    <property type="entry name" value="THAP DOMAIN-CONTAINING PROTEIN 10"/>
    <property type="match status" value="1"/>
</dbReference>
<keyword evidence="3" id="KW-0862">Zinc</keyword>
<comment type="subcellular location">
    <subcellularLocation>
        <location evidence="6">Nucleus</location>
        <location evidence="6">Nucleoplasm</location>
    </subcellularLocation>
</comment>
<dbReference type="AlphaFoldDB" id="A0A3B3BDF2"/>
<dbReference type="GO" id="GO:0001935">
    <property type="term" value="P:endothelial cell proliferation"/>
    <property type="evidence" value="ECO:0007669"/>
    <property type="project" value="UniProtKB-UniRule"/>
</dbReference>
<evidence type="ECO:0000256" key="4">
    <source>
        <dbReference type="ARBA" id="ARBA00023125"/>
    </source>
</evidence>
<dbReference type="OMA" id="RTREHWK"/>
<evidence type="ECO:0000256" key="3">
    <source>
        <dbReference type="ARBA" id="ARBA00022833"/>
    </source>
</evidence>
<evidence type="ECO:0000313" key="8">
    <source>
        <dbReference type="Ensembl" id="ENSOMEP00000003227.1"/>
    </source>
</evidence>
<evidence type="ECO:0000259" key="7">
    <source>
        <dbReference type="PROSITE" id="PS50950"/>
    </source>
</evidence>
<keyword evidence="6" id="KW-0539">Nucleus</keyword>
<evidence type="ECO:0000313" key="9">
    <source>
        <dbReference type="Proteomes" id="UP000261560"/>
    </source>
</evidence>
<dbReference type="PANTHER" id="PTHR46600">
    <property type="entry name" value="THAP DOMAIN-CONTAINING"/>
    <property type="match status" value="1"/>
</dbReference>
<keyword evidence="6" id="KW-0131">Cell cycle</keyword>
<dbReference type="GO" id="GO:0008270">
    <property type="term" value="F:zinc ion binding"/>
    <property type="evidence" value="ECO:0007669"/>
    <property type="project" value="UniProtKB-KW"/>
</dbReference>
<dbReference type="SMART" id="SM00980">
    <property type="entry name" value="THAP"/>
    <property type="match status" value="1"/>
</dbReference>
<proteinExistence type="inferred from homology"/>
<evidence type="ECO:0000256" key="2">
    <source>
        <dbReference type="ARBA" id="ARBA00022771"/>
    </source>
</evidence>
<dbReference type="GO" id="GO:0005654">
    <property type="term" value="C:nucleoplasm"/>
    <property type="evidence" value="ECO:0007669"/>
    <property type="project" value="UniProtKB-SubCell"/>
</dbReference>
<dbReference type="GO" id="GO:0043565">
    <property type="term" value="F:sequence-specific DNA binding"/>
    <property type="evidence" value="ECO:0007669"/>
    <property type="project" value="UniProtKB-UniRule"/>
</dbReference>
<evidence type="ECO:0000256" key="5">
    <source>
        <dbReference type="PROSITE-ProRule" id="PRU00309"/>
    </source>
</evidence>
<dbReference type="Gene3D" id="6.20.210.20">
    <property type="entry name" value="THAP domain"/>
    <property type="match status" value="1"/>
</dbReference>
<organism evidence="8 9">
    <name type="scientific">Oryzias melastigma</name>
    <name type="common">Marine medaka</name>
    <dbReference type="NCBI Taxonomy" id="30732"/>
    <lineage>
        <taxon>Eukaryota</taxon>
        <taxon>Metazoa</taxon>
        <taxon>Chordata</taxon>
        <taxon>Craniata</taxon>
        <taxon>Vertebrata</taxon>
        <taxon>Euteleostomi</taxon>
        <taxon>Actinopterygii</taxon>
        <taxon>Neopterygii</taxon>
        <taxon>Teleostei</taxon>
        <taxon>Neoteleostei</taxon>
        <taxon>Acanthomorphata</taxon>
        <taxon>Ovalentaria</taxon>
        <taxon>Atherinomorphae</taxon>
        <taxon>Beloniformes</taxon>
        <taxon>Adrianichthyidae</taxon>
        <taxon>Oryziinae</taxon>
        <taxon>Oryzias</taxon>
    </lineage>
</organism>
<keyword evidence="6" id="KW-0175">Coiled coil</keyword>
<reference evidence="8" key="1">
    <citation type="submission" date="2025-08" db="UniProtKB">
        <authorList>
            <consortium name="Ensembl"/>
        </authorList>
    </citation>
    <scope>IDENTIFICATION</scope>
</reference>
<dbReference type="SUPFAM" id="SSF57716">
    <property type="entry name" value="Glucocorticoid receptor-like (DNA-binding domain)"/>
    <property type="match status" value="1"/>
</dbReference>
<keyword evidence="9" id="KW-1185">Reference proteome</keyword>
<reference evidence="8" key="2">
    <citation type="submission" date="2025-09" db="UniProtKB">
        <authorList>
            <consortium name="Ensembl"/>
        </authorList>
    </citation>
    <scope>IDENTIFICATION</scope>
</reference>
<keyword evidence="2 5" id="KW-0863">Zinc-finger</keyword>
<feature type="domain" description="THAP-type" evidence="7">
    <location>
        <begin position="1"/>
        <end position="88"/>
    </location>
</feature>
<accession>A0A3B3BDF2</accession>
<evidence type="ECO:0000256" key="6">
    <source>
        <dbReference type="RuleBase" id="RU369073"/>
    </source>
</evidence>
<keyword evidence="6" id="KW-0805">Transcription regulation</keyword>
<dbReference type="PaxDb" id="30732-ENSOMEP00000003227"/>
<keyword evidence="4 5" id="KW-0238">DNA-binding</keyword>
<sequence>MVNRSVVFGCSNVPKKGVSLHEFPVKMKEWKAWKRFVCRTRNGWNGPTNNSTICSCHFTAESFVNKMQVDMGLAKNLFLNKDAIPCVYPEGTCHSQAAGGLATPTPQPSSAMRKRQVLQVGL</sequence>
<dbReference type="Proteomes" id="UP000261560">
    <property type="component" value="Unplaced"/>
</dbReference>
<dbReference type="PROSITE" id="PS50950">
    <property type="entry name" value="ZF_THAP"/>
    <property type="match status" value="1"/>
</dbReference>
<dbReference type="GeneTree" id="ENSGT00990000205866"/>
<dbReference type="InterPro" id="IPR038441">
    <property type="entry name" value="THAP_Znf_sf"/>
</dbReference>
<comment type="function">
    <text evidence="6">DNA-binding transcription regulator that regulates endothelial cell proliferation and G1/S cell-cycle progression. Specifically binds the 5'-[AT]NTNN[GT]GGCA[AGT]-3' core DNA sequence and acts by modulating expression of pRB-E2F cell-cycle target genes.</text>
</comment>
<dbReference type="GO" id="GO:0003700">
    <property type="term" value="F:DNA-binding transcription factor activity"/>
    <property type="evidence" value="ECO:0007669"/>
    <property type="project" value="UniProtKB-UniRule"/>
</dbReference>
<dbReference type="InterPro" id="IPR026516">
    <property type="entry name" value="THAP1/10"/>
</dbReference>
<dbReference type="Ensembl" id="ENSOMET00000011187.1">
    <property type="protein sequence ID" value="ENSOMEP00000003227.1"/>
    <property type="gene ID" value="ENSOMEG00000004137.1"/>
</dbReference>